<name>A0A6J6VCL3_9ZZZZ</name>
<proteinExistence type="predicted"/>
<evidence type="ECO:0000313" key="1">
    <source>
        <dbReference type="EMBL" id="CAB4768668.1"/>
    </source>
</evidence>
<reference evidence="1" key="1">
    <citation type="submission" date="2020-05" db="EMBL/GenBank/DDBJ databases">
        <authorList>
            <person name="Chiriac C."/>
            <person name="Salcher M."/>
            <person name="Ghai R."/>
            <person name="Kavagutti S V."/>
        </authorList>
    </citation>
    <scope>NUCLEOTIDE SEQUENCE</scope>
</reference>
<sequence>MHNYACCAAYRTNGECREHHCNRTTNEQTNEGLYIGDVDLCFCCLKDCVAFKTKLEFSSNRFDVRSEQCNCGNNCRANCEALGYSLCGVTNSVEADQDLAGFAFEFASHFCNSCSVVGYWAESVFRNDDASCCQHTHAAQCDEVQGELDASAAEPQGCAKGHCDAQDCVHRRLEARCCSRKNNSCWASFCAFCDFLHWAVLGASEVFGETAEYLCKNQTNNNCTEQAKANVGHGHCFVTKFGCTLVWVSYVVVSQQEGADNRNDSCCEEATVDWLQRVCFAFACAHCEHTSNRCDHADGASGKWEHQTKRWVKANCVERSNTQDDRGNECYFVAFEQVGSHTGTVAHVVAHVVCNGCRVAWVVFWDSCFNFAHQVGAYVGCLGENAAANAEEQCQERTAEAEANEHC</sequence>
<gene>
    <name evidence="1" type="ORF">UFOPK2872_01031</name>
</gene>
<protein>
    <submittedName>
        <fullName evidence="1">Unannotated protein</fullName>
    </submittedName>
</protein>
<dbReference type="AlphaFoldDB" id="A0A6J6VCL3"/>
<dbReference type="EMBL" id="CAEZZM010000141">
    <property type="protein sequence ID" value="CAB4768668.1"/>
    <property type="molecule type" value="Genomic_DNA"/>
</dbReference>
<accession>A0A6J6VCL3</accession>
<organism evidence="1">
    <name type="scientific">freshwater metagenome</name>
    <dbReference type="NCBI Taxonomy" id="449393"/>
    <lineage>
        <taxon>unclassified sequences</taxon>
        <taxon>metagenomes</taxon>
        <taxon>ecological metagenomes</taxon>
    </lineage>
</organism>